<accession>A0ABR3JQP1</accession>
<evidence type="ECO:0000313" key="2">
    <source>
        <dbReference type="Proteomes" id="UP001556367"/>
    </source>
</evidence>
<gene>
    <name evidence="1" type="ORF">HGRIS_001542</name>
</gene>
<reference evidence="2" key="1">
    <citation type="submission" date="2024-06" db="EMBL/GenBank/DDBJ databases">
        <title>Multi-omics analyses provide insights into the biosynthesis of the anticancer antibiotic pleurotin in Hohenbuehelia grisea.</title>
        <authorList>
            <person name="Weaver J.A."/>
            <person name="Alberti F."/>
        </authorList>
    </citation>
    <scope>NUCLEOTIDE SEQUENCE [LARGE SCALE GENOMIC DNA]</scope>
    <source>
        <strain evidence="2">T-177</strain>
    </source>
</reference>
<dbReference type="Proteomes" id="UP001556367">
    <property type="component" value="Unassembled WGS sequence"/>
</dbReference>
<proteinExistence type="predicted"/>
<comment type="caution">
    <text evidence="1">The sequence shown here is derived from an EMBL/GenBank/DDBJ whole genome shotgun (WGS) entry which is preliminary data.</text>
</comment>
<sequence length="205" mass="22787">MPCRAIVFIEDYEDVGYPIESLHKIKKDKQAASKRFMNLFANSEKKKGKSMETPPMIFFSKPTAKVEIKLYYVTDEDAFAQTKLLLGDLDGDVQVPLTSSSGSVQKNPVMTFKRATHTEFDPKLTSIDNLPPINSIFLTTFVNVKRLIGIGKAVSEVAHFIFQIFDWLIHEAQLATPAKVVGLVEVMSPWSAAVISSAANLSPTY</sequence>
<protein>
    <submittedName>
        <fullName evidence="1">Uncharacterized protein</fullName>
    </submittedName>
</protein>
<evidence type="ECO:0000313" key="1">
    <source>
        <dbReference type="EMBL" id="KAL0957765.1"/>
    </source>
</evidence>
<name>A0ABR3JQP1_9AGAR</name>
<keyword evidence="2" id="KW-1185">Reference proteome</keyword>
<dbReference type="EMBL" id="JASNQZ010000005">
    <property type="protein sequence ID" value="KAL0957765.1"/>
    <property type="molecule type" value="Genomic_DNA"/>
</dbReference>
<organism evidence="1 2">
    <name type="scientific">Hohenbuehelia grisea</name>
    <dbReference type="NCBI Taxonomy" id="104357"/>
    <lineage>
        <taxon>Eukaryota</taxon>
        <taxon>Fungi</taxon>
        <taxon>Dikarya</taxon>
        <taxon>Basidiomycota</taxon>
        <taxon>Agaricomycotina</taxon>
        <taxon>Agaricomycetes</taxon>
        <taxon>Agaricomycetidae</taxon>
        <taxon>Agaricales</taxon>
        <taxon>Pleurotineae</taxon>
        <taxon>Pleurotaceae</taxon>
        <taxon>Hohenbuehelia</taxon>
    </lineage>
</organism>